<dbReference type="GO" id="GO:0050660">
    <property type="term" value="F:flavin adenine dinucleotide binding"/>
    <property type="evidence" value="ECO:0007669"/>
    <property type="project" value="TreeGrafter"/>
</dbReference>
<protein>
    <submittedName>
        <fullName evidence="9">NAD(P)/FAD-dependent oxidoreductase</fullName>
    </submittedName>
</protein>
<evidence type="ECO:0000259" key="7">
    <source>
        <dbReference type="Pfam" id="PF02852"/>
    </source>
</evidence>
<dbReference type="InterPro" id="IPR023753">
    <property type="entry name" value="FAD/NAD-binding_dom"/>
</dbReference>
<comment type="cofactor">
    <cofactor evidence="5">
        <name>FAD</name>
        <dbReference type="ChEBI" id="CHEBI:57692"/>
    </cofactor>
    <text evidence="5">Binds 1 FAD per subunit.</text>
</comment>
<keyword evidence="5" id="KW-0547">Nucleotide-binding</keyword>
<feature type="domain" description="FAD/NAD(P)-binding" evidence="8">
    <location>
        <begin position="6"/>
        <end position="327"/>
    </location>
</feature>
<evidence type="ECO:0000313" key="9">
    <source>
        <dbReference type="EMBL" id="MCP9290322.1"/>
    </source>
</evidence>
<evidence type="ECO:0000256" key="2">
    <source>
        <dbReference type="ARBA" id="ARBA00022630"/>
    </source>
</evidence>
<dbReference type="RefSeq" id="WP_255132289.1">
    <property type="nucleotide sequence ID" value="NZ_JANDBC010000001.1"/>
</dbReference>
<dbReference type="PANTHER" id="PTHR43014">
    <property type="entry name" value="MERCURIC REDUCTASE"/>
    <property type="match status" value="1"/>
</dbReference>
<keyword evidence="5" id="KW-0520">NAD</keyword>
<evidence type="ECO:0000256" key="3">
    <source>
        <dbReference type="ARBA" id="ARBA00022827"/>
    </source>
</evidence>
<dbReference type="EMBL" id="JANDBC010000001">
    <property type="protein sequence ID" value="MCP9290322.1"/>
    <property type="molecule type" value="Genomic_DNA"/>
</dbReference>
<dbReference type="PANTHER" id="PTHR43014:SF2">
    <property type="entry name" value="MERCURIC REDUCTASE"/>
    <property type="match status" value="1"/>
</dbReference>
<comment type="similarity">
    <text evidence="1">Belongs to the class-I pyridine nucleotide-disulfide oxidoreductase family.</text>
</comment>
<dbReference type="InterPro" id="IPR001100">
    <property type="entry name" value="Pyr_nuc-diS_OxRdtase"/>
</dbReference>
<gene>
    <name evidence="9" type="ORF">NM125_01865</name>
</gene>
<proteinExistence type="inferred from homology"/>
<evidence type="ECO:0000259" key="8">
    <source>
        <dbReference type="Pfam" id="PF07992"/>
    </source>
</evidence>
<dbReference type="PRINTS" id="PR00368">
    <property type="entry name" value="FADPNR"/>
</dbReference>
<feature type="binding site" evidence="5">
    <location>
        <position position="52"/>
    </location>
    <ligand>
        <name>FAD</name>
        <dbReference type="ChEBI" id="CHEBI:57692"/>
    </ligand>
</feature>
<keyword evidence="4" id="KW-0560">Oxidoreductase</keyword>
<dbReference type="PRINTS" id="PR00411">
    <property type="entry name" value="PNDRDTASEI"/>
</dbReference>
<dbReference type="PIRSF" id="PIRSF000350">
    <property type="entry name" value="Mercury_reductase_MerA"/>
    <property type="match status" value="1"/>
</dbReference>
<comment type="caution">
    <text evidence="9">The sequence shown here is derived from an EMBL/GenBank/DDBJ whole genome shotgun (WGS) entry which is preliminary data.</text>
</comment>
<feature type="binding site" evidence="5">
    <location>
        <position position="313"/>
    </location>
    <ligand>
        <name>FAD</name>
        <dbReference type="ChEBI" id="CHEBI:57692"/>
    </ligand>
</feature>
<dbReference type="SUPFAM" id="SSF55424">
    <property type="entry name" value="FAD/NAD-linked reductases, dimerisation (C-terminal) domain"/>
    <property type="match status" value="1"/>
</dbReference>
<dbReference type="InterPro" id="IPR004099">
    <property type="entry name" value="Pyr_nucl-diS_OxRdtase_dimer"/>
</dbReference>
<evidence type="ECO:0000256" key="6">
    <source>
        <dbReference type="PIRSR" id="PIRSR000350-4"/>
    </source>
</evidence>
<keyword evidence="10" id="KW-1185">Reference proteome</keyword>
<accession>A0A9X2RD45</accession>
<dbReference type="Gene3D" id="3.50.50.60">
    <property type="entry name" value="FAD/NAD(P)-binding domain"/>
    <property type="match status" value="2"/>
</dbReference>
<evidence type="ECO:0000256" key="4">
    <source>
        <dbReference type="ARBA" id="ARBA00023002"/>
    </source>
</evidence>
<dbReference type="Proteomes" id="UP001139125">
    <property type="component" value="Unassembled WGS sequence"/>
</dbReference>
<evidence type="ECO:0000313" key="10">
    <source>
        <dbReference type="Proteomes" id="UP001139125"/>
    </source>
</evidence>
<dbReference type="InterPro" id="IPR036188">
    <property type="entry name" value="FAD/NAD-bd_sf"/>
</dbReference>
<dbReference type="GO" id="GO:0003955">
    <property type="term" value="F:NAD(P)H dehydrogenase (quinone) activity"/>
    <property type="evidence" value="ECO:0007669"/>
    <property type="project" value="TreeGrafter"/>
</dbReference>
<feature type="domain" description="Pyridine nucleotide-disulphide oxidoreductase dimerisation" evidence="7">
    <location>
        <begin position="349"/>
        <end position="449"/>
    </location>
</feature>
<dbReference type="Pfam" id="PF02852">
    <property type="entry name" value="Pyr_redox_dim"/>
    <property type="match status" value="1"/>
</dbReference>
<evidence type="ECO:0000256" key="1">
    <source>
        <dbReference type="ARBA" id="ARBA00007532"/>
    </source>
</evidence>
<keyword evidence="3 5" id="KW-0274">FAD</keyword>
<name>A0A9X2RD45_9BACT</name>
<dbReference type="InterPro" id="IPR016156">
    <property type="entry name" value="FAD/NAD-linked_Rdtase_dimer_sf"/>
</dbReference>
<reference evidence="9" key="1">
    <citation type="submission" date="2022-06" db="EMBL/GenBank/DDBJ databases">
        <title>Gracilimonas sp. CAU 1638 isolated from sea sediment.</title>
        <authorList>
            <person name="Kim W."/>
        </authorList>
    </citation>
    <scope>NUCLEOTIDE SEQUENCE</scope>
    <source>
        <strain evidence="9">CAU 1638</strain>
    </source>
</reference>
<dbReference type="SUPFAM" id="SSF51905">
    <property type="entry name" value="FAD/NAD(P)-binding domain"/>
    <property type="match status" value="1"/>
</dbReference>
<dbReference type="AlphaFoldDB" id="A0A9X2RD45"/>
<sequence length="494" mass="54058">MAGYDFDMIVIGGGAAGLTASGIAANFGAKTMMVEADRLGGDCTWTGCIPSKTLLKAGKVACQIKDAGKYGLIDAEPNIDFKKVMQHVDHVRKEVYHDADRPEIFEDMGIEVVHGLASFKDDHTIEIEYKDGRTRAVSSKYFIIATGAKAFVPPIDGIEEVDYLTNESLFEIEDLPEELLIIGGGPIGTEMSQAFVNLGSEVTIIDMADRILANDDPELVDILHDELKKQGVNYQLNASVKKVMQDGNRIKVQVEIKGEEKVIEGDALLMATGRRANTSSLNLEAAGVKTDKGNIVVDESCRSSQSNIYAAGDVTGRYQFTHMSEHMAKIAATKALLKVVPMKIEKDMVSWVTFTDPELAHVGKTEKQLKEEGEKYEVYRFPYSKIDRAVAEGETTGLVKVFAKKLSGKILGATAVGAHAGEFISEYAVAIKNGVSMRGIADTIHPYPSWGLGARRAADQWYIKNQSKWSVKLIKTIFGYRGDTPDYSDPDRVV</sequence>
<organism evidence="9 10">
    <name type="scientific">Gracilimonas sediminicola</name>
    <dbReference type="NCBI Taxonomy" id="2952158"/>
    <lineage>
        <taxon>Bacteria</taxon>
        <taxon>Pseudomonadati</taxon>
        <taxon>Balneolota</taxon>
        <taxon>Balneolia</taxon>
        <taxon>Balneolales</taxon>
        <taxon>Balneolaceae</taxon>
        <taxon>Gracilimonas</taxon>
    </lineage>
</organism>
<dbReference type="Gene3D" id="3.30.390.30">
    <property type="match status" value="1"/>
</dbReference>
<dbReference type="FunFam" id="3.30.390.30:FF:000001">
    <property type="entry name" value="Dihydrolipoyl dehydrogenase"/>
    <property type="match status" value="1"/>
</dbReference>
<feature type="binding site" evidence="5">
    <location>
        <begin position="183"/>
        <end position="190"/>
    </location>
    <ligand>
        <name>NAD(+)</name>
        <dbReference type="ChEBI" id="CHEBI:57540"/>
    </ligand>
</feature>
<feature type="binding site" evidence="5">
    <location>
        <position position="273"/>
    </location>
    <ligand>
        <name>NAD(+)</name>
        <dbReference type="ChEBI" id="CHEBI:57540"/>
    </ligand>
</feature>
<evidence type="ECO:0000256" key="5">
    <source>
        <dbReference type="PIRSR" id="PIRSR000350-3"/>
    </source>
</evidence>
<dbReference type="Pfam" id="PF07992">
    <property type="entry name" value="Pyr_redox_2"/>
    <property type="match status" value="1"/>
</dbReference>
<keyword evidence="2" id="KW-0285">Flavoprotein</keyword>
<feature type="disulfide bond" description="Redox-active" evidence="6">
    <location>
        <begin position="43"/>
        <end position="48"/>
    </location>
</feature>